<keyword evidence="3" id="KW-1185">Reference proteome</keyword>
<sequence length="87" mass="9472">MVVKEAGPNRHGSGRSTARLRQPRERGGGGTSAQISGYAVQNRLSAPPIAFAPDGRDPASPQDRQLDHPLTDRLRPLTSESITRRWS</sequence>
<evidence type="ECO:0000256" key="1">
    <source>
        <dbReference type="SAM" id="MobiDB-lite"/>
    </source>
</evidence>
<accession>A0ABQ3U9R3</accession>
<reference evidence="2" key="1">
    <citation type="submission" date="2024-05" db="EMBL/GenBank/DDBJ databases">
        <title>Whole genome shotgun sequence of Streptomyces hygroscopicus NBRC 113678.</title>
        <authorList>
            <person name="Komaki H."/>
            <person name="Tamura T."/>
        </authorList>
    </citation>
    <scope>NUCLEOTIDE SEQUENCE</scope>
    <source>
        <strain evidence="2">N11-34</strain>
    </source>
</reference>
<name>A0ABQ3U9R3_STRHY</name>
<comment type="caution">
    <text evidence="2">The sequence shown here is derived from an EMBL/GenBank/DDBJ whole genome shotgun (WGS) entry which is preliminary data.</text>
</comment>
<gene>
    <name evidence="2" type="ORF">TPA0910_67830</name>
</gene>
<organism evidence="2 3">
    <name type="scientific">Streptomyces hygroscopicus</name>
    <dbReference type="NCBI Taxonomy" id="1912"/>
    <lineage>
        <taxon>Bacteria</taxon>
        <taxon>Bacillati</taxon>
        <taxon>Actinomycetota</taxon>
        <taxon>Actinomycetes</taxon>
        <taxon>Kitasatosporales</taxon>
        <taxon>Streptomycetaceae</taxon>
        <taxon>Streptomyces</taxon>
        <taxon>Streptomyces violaceusniger group</taxon>
    </lineage>
</organism>
<evidence type="ECO:0000313" key="2">
    <source>
        <dbReference type="EMBL" id="GHJ32350.1"/>
    </source>
</evidence>
<feature type="region of interest" description="Disordered" evidence="1">
    <location>
        <begin position="1"/>
        <end position="87"/>
    </location>
</feature>
<protein>
    <submittedName>
        <fullName evidence="2">Uncharacterized protein</fullName>
    </submittedName>
</protein>
<dbReference type="Proteomes" id="UP001054854">
    <property type="component" value="Unassembled WGS sequence"/>
</dbReference>
<dbReference type="EMBL" id="BNEK01000005">
    <property type="protein sequence ID" value="GHJ32350.1"/>
    <property type="molecule type" value="Genomic_DNA"/>
</dbReference>
<evidence type="ECO:0000313" key="3">
    <source>
        <dbReference type="Proteomes" id="UP001054854"/>
    </source>
</evidence>
<proteinExistence type="predicted"/>
<feature type="compositionally biased region" description="Basic and acidic residues" evidence="1">
    <location>
        <begin position="64"/>
        <end position="75"/>
    </location>
</feature>